<dbReference type="Pfam" id="PF02624">
    <property type="entry name" value="YcaO"/>
    <property type="match status" value="1"/>
</dbReference>
<dbReference type="NCBIfam" id="TIGR03604">
    <property type="entry name" value="TOMM_cyclo_SagD"/>
    <property type="match status" value="1"/>
</dbReference>
<evidence type="ECO:0000313" key="2">
    <source>
        <dbReference type="EMBL" id="AAN16974.1"/>
    </source>
</evidence>
<gene>
    <name evidence="2" type="primary">sagD</name>
</gene>
<sequence>MLHYYPSFNHILDELKGLSGNRTGILNQSQVPVCNHQHDVYLKSVTGQIPDYHKQYIDELSQVSYHIIGYGSHYEEALIKYLGESIERYATIIAGDLLSDRIVYASYKELSQSNPVMPLEYLQVFTQEQIDQSCKLHMHMCEKMVTEDDVLGWVKCPMFFEDKELYVPIQMLCIGYKPNREVGEQYVIPGFSTGTASHKTLEAAMCNSLIEYIQIDSMMLSWHTKKSLVQKSLSMIQTFKLFWKKQDLVKTAWYEIIPIDMTVGEDNPLYTFGIILKNKYEEGPYLLFGVQAGLDPKHTLLRGVMEAAAISYSYYYNLFYQKESLANIESDSPLFLDLDSNVFYYAHPKDQEHKWKAFEPLISGEICLSDLKNNAGQDKKENLKILLAYTKKVSPNAVFLDITPPEASEKGWYVTRVLTPELLEMCIPAFPFANHPRMRQFGGVTNEFVHPMP</sequence>
<evidence type="ECO:0000259" key="1">
    <source>
        <dbReference type="PROSITE" id="PS51664"/>
    </source>
</evidence>
<feature type="domain" description="YcaO" evidence="1">
    <location>
        <begin position="69"/>
        <end position="453"/>
    </location>
</feature>
<dbReference type="InterPro" id="IPR003776">
    <property type="entry name" value="YcaO-like_dom"/>
</dbReference>
<dbReference type="AlphaFoldDB" id="Q8GP15"/>
<proteinExistence type="predicted"/>
<dbReference type="PANTHER" id="PTHR37809">
    <property type="entry name" value="RIBOSOMAL PROTEIN S12 METHYLTHIOTRANSFERASE ACCESSORY FACTOR YCAO"/>
    <property type="match status" value="1"/>
</dbReference>
<dbReference type="Gene3D" id="3.30.40.250">
    <property type="match status" value="1"/>
</dbReference>
<dbReference type="PANTHER" id="PTHR37809:SF1">
    <property type="entry name" value="RIBOSOMAL PROTEIN S12 METHYLTHIOTRANSFERASE ACCESSORY FACTOR YCAO"/>
    <property type="match status" value="1"/>
</dbReference>
<dbReference type="PROSITE" id="PS51664">
    <property type="entry name" value="YCAO"/>
    <property type="match status" value="1"/>
</dbReference>
<dbReference type="EMBL" id="AF465842">
    <property type="protein sequence ID" value="AAN16974.1"/>
    <property type="molecule type" value="Genomic_DNA"/>
</dbReference>
<organism evidence="2">
    <name type="scientific">Streptococcus iniae</name>
    <name type="common">Streptococcus shiloi</name>
    <dbReference type="NCBI Taxonomy" id="1346"/>
    <lineage>
        <taxon>Bacteria</taxon>
        <taxon>Bacillati</taxon>
        <taxon>Bacillota</taxon>
        <taxon>Bacilli</taxon>
        <taxon>Lactobacillales</taxon>
        <taxon>Streptococcaceae</taxon>
        <taxon>Streptococcus</taxon>
    </lineage>
</organism>
<dbReference type="Gene3D" id="3.30.1330.230">
    <property type="match status" value="1"/>
</dbReference>
<accession>Q8GP15</accession>
<dbReference type="InterPro" id="IPR027624">
    <property type="entry name" value="TOMM_cyclo_SagD"/>
</dbReference>
<name>Q8GP15_STRIN</name>
<reference evidence="2" key="1">
    <citation type="journal article" date="2002" name="Infect. Immun.">
        <title>Identification of a streptolysin S-associated gene cluster and its role in the pathogenesis of Streptococcus iniae disease.</title>
        <authorList>
            <person name="Fuller J.D."/>
            <person name="Camus A.C."/>
            <person name="Duncan C.L."/>
            <person name="Nizet V."/>
            <person name="Bast D.J."/>
            <person name="Thune R.L."/>
            <person name="Low D.E."/>
            <person name="De Azavedo J.C."/>
        </authorList>
    </citation>
    <scope>NUCLEOTIDE SEQUENCE</scope>
    <source>
        <strain evidence="2">9117</strain>
    </source>
</reference>
<dbReference type="Gene3D" id="3.30.160.660">
    <property type="match status" value="1"/>
</dbReference>
<protein>
    <submittedName>
        <fullName evidence="2">SagD</fullName>
    </submittedName>
</protein>